<evidence type="ECO:0000256" key="1">
    <source>
        <dbReference type="ARBA" id="ARBA00022837"/>
    </source>
</evidence>
<keyword evidence="4" id="KW-1185">Reference proteome</keyword>
<dbReference type="PROSITE" id="PS50222">
    <property type="entry name" value="EF_HAND_2"/>
    <property type="match status" value="2"/>
</dbReference>
<organism evidence="3 4">
    <name type="scientific">Paragonimus westermani</name>
    <dbReference type="NCBI Taxonomy" id="34504"/>
    <lineage>
        <taxon>Eukaryota</taxon>
        <taxon>Metazoa</taxon>
        <taxon>Spiralia</taxon>
        <taxon>Lophotrochozoa</taxon>
        <taxon>Platyhelminthes</taxon>
        <taxon>Trematoda</taxon>
        <taxon>Digenea</taxon>
        <taxon>Plagiorchiida</taxon>
        <taxon>Troglotremata</taxon>
        <taxon>Troglotrematidae</taxon>
        <taxon>Paragonimus</taxon>
    </lineage>
</organism>
<evidence type="ECO:0000259" key="2">
    <source>
        <dbReference type="PROSITE" id="PS50222"/>
    </source>
</evidence>
<feature type="domain" description="EF-hand" evidence="2">
    <location>
        <begin position="44"/>
        <end position="79"/>
    </location>
</feature>
<sequence>SVNPFSSVIIYEILVYFNGSKLIIVYSTVKLTTCSIRRKVDIMLTEEDVKELLSVLDVNSDGKISTREVVALLERMNDTLDINRVEQYINERDQDKDGFLDLNELAALLADG</sequence>
<feature type="domain" description="EF-hand" evidence="2">
    <location>
        <begin position="80"/>
        <end position="112"/>
    </location>
</feature>
<evidence type="ECO:0000313" key="4">
    <source>
        <dbReference type="Proteomes" id="UP000324629"/>
    </source>
</evidence>
<dbReference type="Gene3D" id="1.10.238.10">
    <property type="entry name" value="EF-hand"/>
    <property type="match status" value="1"/>
</dbReference>
<comment type="caution">
    <text evidence="3">The sequence shown here is derived from an EMBL/GenBank/DDBJ whole genome shotgun (WGS) entry which is preliminary data.</text>
</comment>
<accession>A0A5J4NKP4</accession>
<dbReference type="InterPro" id="IPR018247">
    <property type="entry name" value="EF_Hand_1_Ca_BS"/>
</dbReference>
<evidence type="ECO:0000313" key="3">
    <source>
        <dbReference type="EMBL" id="KAA3676092.1"/>
    </source>
</evidence>
<name>A0A5J4NKP4_9TREM</name>
<dbReference type="InterPro" id="IPR011992">
    <property type="entry name" value="EF-hand-dom_pair"/>
</dbReference>
<keyword evidence="1" id="KW-0106">Calcium</keyword>
<reference evidence="3 4" key="1">
    <citation type="journal article" date="2019" name="Gigascience">
        <title>Whole-genome sequence of the oriental lung fluke Paragonimus westermani.</title>
        <authorList>
            <person name="Oey H."/>
            <person name="Zakrzewski M."/>
            <person name="Narain K."/>
            <person name="Devi K.R."/>
            <person name="Agatsuma T."/>
            <person name="Nawaratna S."/>
            <person name="Gobert G.N."/>
            <person name="Jones M.K."/>
            <person name="Ragan M.A."/>
            <person name="McManus D.P."/>
            <person name="Krause L."/>
        </authorList>
    </citation>
    <scope>NUCLEOTIDE SEQUENCE [LARGE SCALE GENOMIC DNA]</scope>
    <source>
        <strain evidence="3 4">IND2009</strain>
    </source>
</reference>
<dbReference type="SMART" id="SM00054">
    <property type="entry name" value="EFh"/>
    <property type="match status" value="2"/>
</dbReference>
<dbReference type="SUPFAM" id="SSF47473">
    <property type="entry name" value="EF-hand"/>
    <property type="match status" value="1"/>
</dbReference>
<dbReference type="EMBL" id="QNGE01002152">
    <property type="protein sequence ID" value="KAA3676092.1"/>
    <property type="molecule type" value="Genomic_DNA"/>
</dbReference>
<dbReference type="GO" id="GO:0005509">
    <property type="term" value="F:calcium ion binding"/>
    <property type="evidence" value="ECO:0007669"/>
    <property type="project" value="InterPro"/>
</dbReference>
<protein>
    <recommendedName>
        <fullName evidence="2">EF-hand domain-containing protein</fullName>
    </recommendedName>
</protein>
<dbReference type="InterPro" id="IPR002048">
    <property type="entry name" value="EF_hand_dom"/>
</dbReference>
<proteinExistence type="predicted"/>
<dbReference type="PROSITE" id="PS00018">
    <property type="entry name" value="EF_HAND_1"/>
    <property type="match status" value="2"/>
</dbReference>
<dbReference type="CDD" id="cd00051">
    <property type="entry name" value="EFh"/>
    <property type="match status" value="1"/>
</dbReference>
<feature type="non-terminal residue" evidence="3">
    <location>
        <position position="1"/>
    </location>
</feature>
<dbReference type="Pfam" id="PF13499">
    <property type="entry name" value="EF-hand_7"/>
    <property type="match status" value="1"/>
</dbReference>
<gene>
    <name evidence="3" type="ORF">DEA37_0002482</name>
</gene>
<dbReference type="AlphaFoldDB" id="A0A5J4NKP4"/>
<dbReference type="Proteomes" id="UP000324629">
    <property type="component" value="Unassembled WGS sequence"/>
</dbReference>